<dbReference type="AlphaFoldDB" id="A0A219B0Z8"/>
<keyword evidence="5 9" id="KW-0812">Transmembrane</keyword>
<reference evidence="13" key="1">
    <citation type="submission" date="2017-05" db="EMBL/GenBank/DDBJ databases">
        <authorList>
            <person name="Lin X."/>
        </authorList>
    </citation>
    <scope>NUCLEOTIDE SEQUENCE [LARGE SCALE GENOMIC DNA]</scope>
    <source>
        <strain evidence="13">JLT2012</strain>
    </source>
</reference>
<dbReference type="Gene3D" id="3.30.70.1350">
    <property type="entry name" value="Cation efflux protein, cytoplasmic domain"/>
    <property type="match status" value="1"/>
</dbReference>
<evidence type="ECO:0000256" key="5">
    <source>
        <dbReference type="ARBA" id="ARBA00022692"/>
    </source>
</evidence>
<evidence type="ECO:0000256" key="9">
    <source>
        <dbReference type="SAM" id="Phobius"/>
    </source>
</evidence>
<dbReference type="InterPro" id="IPR002524">
    <property type="entry name" value="Cation_efflux"/>
</dbReference>
<dbReference type="NCBIfam" id="TIGR01297">
    <property type="entry name" value="CDF"/>
    <property type="match status" value="1"/>
</dbReference>
<evidence type="ECO:0000259" key="10">
    <source>
        <dbReference type="Pfam" id="PF01545"/>
    </source>
</evidence>
<feature type="transmembrane region" description="Helical" evidence="9">
    <location>
        <begin position="40"/>
        <end position="60"/>
    </location>
</feature>
<comment type="similarity">
    <text evidence="2">Belongs to the cation diffusion facilitator (CDF) transporter (TC 2.A.4) family.</text>
</comment>
<dbReference type="Gene3D" id="1.20.1510.10">
    <property type="entry name" value="Cation efflux protein transmembrane domain"/>
    <property type="match status" value="1"/>
</dbReference>
<dbReference type="EMBL" id="NFZT01000007">
    <property type="protein sequence ID" value="OWV31823.1"/>
    <property type="molecule type" value="Genomic_DNA"/>
</dbReference>
<comment type="caution">
    <text evidence="12">The sequence shown here is derived from an EMBL/GenBank/DDBJ whole genome shotgun (WGS) entry which is preliminary data.</text>
</comment>
<dbReference type="InterPro" id="IPR036837">
    <property type="entry name" value="Cation_efflux_CTD_sf"/>
</dbReference>
<dbReference type="InterPro" id="IPR050291">
    <property type="entry name" value="CDF_Transporter"/>
</dbReference>
<evidence type="ECO:0000256" key="7">
    <source>
        <dbReference type="ARBA" id="ARBA00023136"/>
    </source>
</evidence>
<dbReference type="OrthoDB" id="9806522at2"/>
<comment type="subcellular location">
    <subcellularLocation>
        <location evidence="1">Cell membrane</location>
        <topology evidence="1">Multi-pass membrane protein</topology>
    </subcellularLocation>
</comment>
<keyword evidence="3" id="KW-0813">Transport</keyword>
<evidence type="ECO:0000259" key="11">
    <source>
        <dbReference type="Pfam" id="PF16916"/>
    </source>
</evidence>
<dbReference type="FunFam" id="3.30.70.1350:FF:000002">
    <property type="entry name" value="Ferrous-iron efflux pump FieF"/>
    <property type="match status" value="1"/>
</dbReference>
<evidence type="ECO:0000256" key="4">
    <source>
        <dbReference type="ARBA" id="ARBA00022475"/>
    </source>
</evidence>
<dbReference type="Pfam" id="PF16916">
    <property type="entry name" value="ZT_dimer"/>
    <property type="match status" value="1"/>
</dbReference>
<sequence>MSKDAASLARRAALASVAAAILLAGAKIWAVAATGSISMLGSLADTGLDLLASLITLFAVRVAAEPADQEHRFGHGKAEAVAALIQTVLIVISGLYIALQGLLRLLEGGGVADPEYGVVVSVFALMVTAALVLYQRSVIARTESIAIQTDSLHYQSDLLLNLAVISALLIEGLSRFTGADAVFGLGIAAWLLWNAYRAGRRAVDMLMDREWPELKRQQLLNLVSQLPDVDGVHDLRTRRAGHQDFVQFHIWVDPELSVASAHDIAERAEIAVRERFPAAEVLIHVDPRGHLDDLPVKEDHFCPIEPGSGT</sequence>
<evidence type="ECO:0000313" key="12">
    <source>
        <dbReference type="EMBL" id="OWV31823.1"/>
    </source>
</evidence>
<feature type="transmembrane region" description="Helical" evidence="9">
    <location>
        <begin position="81"/>
        <end position="103"/>
    </location>
</feature>
<dbReference type="SUPFAM" id="SSF161111">
    <property type="entry name" value="Cation efflux protein transmembrane domain-like"/>
    <property type="match status" value="1"/>
</dbReference>
<organism evidence="12 13">
    <name type="scientific">Pacificimonas flava</name>
    <dbReference type="NCBI Taxonomy" id="1234595"/>
    <lineage>
        <taxon>Bacteria</taxon>
        <taxon>Pseudomonadati</taxon>
        <taxon>Pseudomonadota</taxon>
        <taxon>Alphaproteobacteria</taxon>
        <taxon>Sphingomonadales</taxon>
        <taxon>Sphingosinicellaceae</taxon>
        <taxon>Pacificimonas</taxon>
    </lineage>
</organism>
<gene>
    <name evidence="12" type="primary">fieF</name>
    <name evidence="12" type="ORF">B5C34_15050</name>
</gene>
<keyword evidence="13" id="KW-1185">Reference proteome</keyword>
<dbReference type="GO" id="GO:0015093">
    <property type="term" value="F:ferrous iron transmembrane transporter activity"/>
    <property type="evidence" value="ECO:0007669"/>
    <property type="project" value="TreeGrafter"/>
</dbReference>
<dbReference type="Pfam" id="PF01545">
    <property type="entry name" value="Cation_efflux"/>
    <property type="match status" value="1"/>
</dbReference>
<evidence type="ECO:0000256" key="6">
    <source>
        <dbReference type="ARBA" id="ARBA00022989"/>
    </source>
</evidence>
<evidence type="ECO:0000256" key="3">
    <source>
        <dbReference type="ARBA" id="ARBA00022448"/>
    </source>
</evidence>
<evidence type="ECO:0000256" key="2">
    <source>
        <dbReference type="ARBA" id="ARBA00008114"/>
    </source>
</evidence>
<dbReference type="GO" id="GO:0015341">
    <property type="term" value="F:zinc efflux antiporter activity"/>
    <property type="evidence" value="ECO:0007669"/>
    <property type="project" value="TreeGrafter"/>
</dbReference>
<dbReference type="InterPro" id="IPR027470">
    <property type="entry name" value="Cation_efflux_CTD"/>
</dbReference>
<keyword evidence="6 9" id="KW-1133">Transmembrane helix</keyword>
<dbReference type="PANTHER" id="PTHR43840">
    <property type="entry name" value="MITOCHONDRIAL METAL TRANSPORTER 1-RELATED"/>
    <property type="match status" value="1"/>
</dbReference>
<evidence type="ECO:0000256" key="1">
    <source>
        <dbReference type="ARBA" id="ARBA00004651"/>
    </source>
</evidence>
<protein>
    <recommendedName>
        <fullName evidence="8">Protein p34</fullName>
    </recommendedName>
</protein>
<dbReference type="GO" id="GO:0006882">
    <property type="term" value="P:intracellular zinc ion homeostasis"/>
    <property type="evidence" value="ECO:0007669"/>
    <property type="project" value="TreeGrafter"/>
</dbReference>
<dbReference type="Proteomes" id="UP000198462">
    <property type="component" value="Unassembled WGS sequence"/>
</dbReference>
<feature type="domain" description="Cation efflux protein transmembrane" evidence="10">
    <location>
        <begin position="14"/>
        <end position="207"/>
    </location>
</feature>
<keyword evidence="4" id="KW-1003">Cell membrane</keyword>
<dbReference type="InterPro" id="IPR058533">
    <property type="entry name" value="Cation_efflux_TM"/>
</dbReference>
<dbReference type="SUPFAM" id="SSF160240">
    <property type="entry name" value="Cation efflux protein cytoplasmic domain-like"/>
    <property type="match status" value="1"/>
</dbReference>
<dbReference type="PANTHER" id="PTHR43840:SF41">
    <property type="entry name" value="CATION-EFFLUX PUMP FIEF"/>
    <property type="match status" value="1"/>
</dbReference>
<keyword evidence="7 9" id="KW-0472">Membrane</keyword>
<evidence type="ECO:0000313" key="13">
    <source>
        <dbReference type="Proteomes" id="UP000198462"/>
    </source>
</evidence>
<feature type="domain" description="Cation efflux protein cytoplasmic" evidence="11">
    <location>
        <begin position="212"/>
        <end position="287"/>
    </location>
</feature>
<dbReference type="RefSeq" id="WP_088713619.1">
    <property type="nucleotide sequence ID" value="NZ_NFZT01000007.1"/>
</dbReference>
<dbReference type="GO" id="GO:0015086">
    <property type="term" value="F:cadmium ion transmembrane transporter activity"/>
    <property type="evidence" value="ECO:0007669"/>
    <property type="project" value="TreeGrafter"/>
</dbReference>
<evidence type="ECO:0000256" key="8">
    <source>
        <dbReference type="ARBA" id="ARBA00068882"/>
    </source>
</evidence>
<feature type="transmembrane region" description="Helical" evidence="9">
    <location>
        <begin position="115"/>
        <end position="134"/>
    </location>
</feature>
<dbReference type="InterPro" id="IPR027469">
    <property type="entry name" value="Cation_efflux_TMD_sf"/>
</dbReference>
<dbReference type="GO" id="GO:0005886">
    <property type="term" value="C:plasma membrane"/>
    <property type="evidence" value="ECO:0007669"/>
    <property type="project" value="UniProtKB-SubCell"/>
</dbReference>
<accession>A0A219B0Z8</accession>
<name>A0A219B0Z8_9SPHN</name>
<proteinExistence type="inferred from homology"/>